<dbReference type="Gene3D" id="2.60.40.4100">
    <property type="entry name" value="Zona pellucida, ZP-C domain"/>
    <property type="match status" value="1"/>
</dbReference>
<evidence type="ECO:0000313" key="5">
    <source>
        <dbReference type="Proteomes" id="UP000283509"/>
    </source>
</evidence>
<feature type="region of interest" description="Disordered" evidence="1">
    <location>
        <begin position="270"/>
        <end position="290"/>
    </location>
</feature>
<dbReference type="Proteomes" id="UP000283509">
    <property type="component" value="Unassembled WGS sequence"/>
</dbReference>
<feature type="domain" description="ZP" evidence="3">
    <location>
        <begin position="1"/>
        <end position="273"/>
    </location>
</feature>
<evidence type="ECO:0000256" key="2">
    <source>
        <dbReference type="SAM" id="Phobius"/>
    </source>
</evidence>
<protein>
    <recommendedName>
        <fullName evidence="3">ZP domain-containing protein</fullName>
    </recommendedName>
</protein>
<evidence type="ECO:0000259" key="3">
    <source>
        <dbReference type="PROSITE" id="PS51034"/>
    </source>
</evidence>
<dbReference type="SMART" id="SM00241">
    <property type="entry name" value="ZP"/>
    <property type="match status" value="1"/>
</dbReference>
<sequence>MLVTFKFSVPFHGYIYPHNNFEKCLLFAGHNSWKAEILLKHGTCGDQEHTIIYHGRTFTDPIIDHRLVIQWDRDIIGEDDTSVIVRCERPDDYNKTVEWNLGLRDLQSSFHTSTHPGPKMWMEIQRGEGPQAPPLNDESVYVGDVLTLIFTLSDNVYWFDSNILTCYAVDGGEKKSRIEWDTSDHKDVSAAARVFSGEATVIENGCSVKPKIFSHFYKEKHNSPNGDMVTLHYAHFKAFRFPTSMKIVIQCDVQVCYKACEETPPCSEAFNPRVSPEEHRRRRRAVEKDANANTEGAVELDRVNLYRSIEVYMPDESGAETIRLTAPVNQNSSNCYTASTFFGTVMALMCIIIILVLVLLFIYMKVKIVQPSFFSPNKTKG</sequence>
<dbReference type="OrthoDB" id="10068552at2759"/>
<organism evidence="4 5">
    <name type="scientific">Penaeus vannamei</name>
    <name type="common">Whiteleg shrimp</name>
    <name type="synonym">Litopenaeus vannamei</name>
    <dbReference type="NCBI Taxonomy" id="6689"/>
    <lineage>
        <taxon>Eukaryota</taxon>
        <taxon>Metazoa</taxon>
        <taxon>Ecdysozoa</taxon>
        <taxon>Arthropoda</taxon>
        <taxon>Crustacea</taxon>
        <taxon>Multicrustacea</taxon>
        <taxon>Malacostraca</taxon>
        <taxon>Eumalacostraca</taxon>
        <taxon>Eucarida</taxon>
        <taxon>Decapoda</taxon>
        <taxon>Dendrobranchiata</taxon>
        <taxon>Penaeoidea</taxon>
        <taxon>Penaeidae</taxon>
        <taxon>Penaeus</taxon>
    </lineage>
</organism>
<dbReference type="AlphaFoldDB" id="A0A423TJB5"/>
<keyword evidence="5" id="KW-1185">Reference proteome</keyword>
<comment type="caution">
    <text evidence="4">The sequence shown here is derived from an EMBL/GenBank/DDBJ whole genome shotgun (WGS) entry which is preliminary data.</text>
</comment>
<evidence type="ECO:0000256" key="1">
    <source>
        <dbReference type="SAM" id="MobiDB-lite"/>
    </source>
</evidence>
<keyword evidence="2" id="KW-0472">Membrane</keyword>
<reference evidence="4 5" key="1">
    <citation type="submission" date="2018-04" db="EMBL/GenBank/DDBJ databases">
        <authorList>
            <person name="Zhang X."/>
            <person name="Yuan J."/>
            <person name="Li F."/>
            <person name="Xiang J."/>
        </authorList>
    </citation>
    <scope>NUCLEOTIDE SEQUENCE [LARGE SCALE GENOMIC DNA]</scope>
    <source>
        <tissue evidence="4">Muscle</tissue>
    </source>
</reference>
<reference evidence="4 5" key="2">
    <citation type="submission" date="2019-01" db="EMBL/GenBank/DDBJ databases">
        <title>The decoding of complex shrimp genome reveals the adaptation for benthos swimmer, frequently molting mechanism and breeding impact on genome.</title>
        <authorList>
            <person name="Sun Y."/>
            <person name="Gao Y."/>
            <person name="Yu Y."/>
        </authorList>
    </citation>
    <scope>NUCLEOTIDE SEQUENCE [LARGE SCALE GENOMIC DNA]</scope>
    <source>
        <tissue evidence="4">Muscle</tissue>
    </source>
</reference>
<dbReference type="PANTHER" id="PTHR46560:SF2">
    <property type="entry name" value="DUSKY-LIKE, ISOFORM A"/>
    <property type="match status" value="1"/>
</dbReference>
<dbReference type="PANTHER" id="PTHR46560">
    <property type="entry name" value="CYPHER, ISOFORM B"/>
    <property type="match status" value="1"/>
</dbReference>
<dbReference type="PROSITE" id="PS51034">
    <property type="entry name" value="ZP_2"/>
    <property type="match status" value="1"/>
</dbReference>
<name>A0A423TJB5_PENVA</name>
<evidence type="ECO:0000313" key="4">
    <source>
        <dbReference type="EMBL" id="ROT76544.1"/>
    </source>
</evidence>
<keyword evidence="2" id="KW-0812">Transmembrane</keyword>
<keyword evidence="2" id="KW-1133">Transmembrane helix</keyword>
<dbReference type="InterPro" id="IPR042235">
    <property type="entry name" value="ZP-C_dom"/>
</dbReference>
<accession>A0A423TJB5</accession>
<gene>
    <name evidence="4" type="ORF">C7M84_004864</name>
</gene>
<dbReference type="InterPro" id="IPR001507">
    <property type="entry name" value="ZP_dom"/>
</dbReference>
<proteinExistence type="predicted"/>
<feature type="transmembrane region" description="Helical" evidence="2">
    <location>
        <begin position="341"/>
        <end position="363"/>
    </location>
</feature>
<dbReference type="EMBL" id="QCYY01001646">
    <property type="protein sequence ID" value="ROT76544.1"/>
    <property type="molecule type" value="Genomic_DNA"/>
</dbReference>